<evidence type="ECO:0000313" key="3">
    <source>
        <dbReference type="Proteomes" id="UP000603865"/>
    </source>
</evidence>
<evidence type="ECO:0000259" key="1">
    <source>
        <dbReference type="PROSITE" id="PS50883"/>
    </source>
</evidence>
<name>A0A918F907_9DEIO</name>
<dbReference type="Gene3D" id="3.20.20.450">
    <property type="entry name" value="EAL domain"/>
    <property type="match status" value="1"/>
</dbReference>
<dbReference type="CDD" id="cd01948">
    <property type="entry name" value="EAL"/>
    <property type="match status" value="1"/>
</dbReference>
<reference evidence="2" key="1">
    <citation type="journal article" date="2014" name="Int. J. Syst. Evol. Microbiol.">
        <title>Complete genome sequence of Corynebacterium casei LMG S-19264T (=DSM 44701T), isolated from a smear-ripened cheese.</title>
        <authorList>
            <consortium name="US DOE Joint Genome Institute (JGI-PGF)"/>
            <person name="Walter F."/>
            <person name="Albersmeier A."/>
            <person name="Kalinowski J."/>
            <person name="Ruckert C."/>
        </authorList>
    </citation>
    <scope>NUCLEOTIDE SEQUENCE</scope>
    <source>
        <strain evidence="2">JCM 31311</strain>
    </source>
</reference>
<dbReference type="Proteomes" id="UP000603865">
    <property type="component" value="Unassembled WGS sequence"/>
</dbReference>
<organism evidence="2 3">
    <name type="scientific">Deinococcus ruber</name>
    <dbReference type="NCBI Taxonomy" id="1848197"/>
    <lineage>
        <taxon>Bacteria</taxon>
        <taxon>Thermotogati</taxon>
        <taxon>Deinococcota</taxon>
        <taxon>Deinococci</taxon>
        <taxon>Deinococcales</taxon>
        <taxon>Deinococcaceae</taxon>
        <taxon>Deinococcus</taxon>
    </lineage>
</organism>
<sequence>MDRVNEILKQSSALPSSLALEITETFILQNNPIIAAVMDEIYGAGLDIIIDDFGVGYSNCDRLKKLPIACIKIDKVFVDSLLGSAIDQAYTKEIIGSLVRLGKTGDFTITAEGIEVLSQLEDLRELGCHSIQGYLLAKPMLPAKFIDIVQESYLAG</sequence>
<dbReference type="GO" id="GO:0071111">
    <property type="term" value="F:cyclic-guanylate-specific phosphodiesterase activity"/>
    <property type="evidence" value="ECO:0007669"/>
    <property type="project" value="InterPro"/>
</dbReference>
<dbReference type="Pfam" id="PF00563">
    <property type="entry name" value="EAL"/>
    <property type="match status" value="1"/>
</dbReference>
<keyword evidence="3" id="KW-1185">Reference proteome</keyword>
<dbReference type="PANTHER" id="PTHR33121">
    <property type="entry name" value="CYCLIC DI-GMP PHOSPHODIESTERASE PDEF"/>
    <property type="match status" value="1"/>
</dbReference>
<dbReference type="PROSITE" id="PS50883">
    <property type="entry name" value="EAL"/>
    <property type="match status" value="1"/>
</dbReference>
<dbReference type="EMBL" id="BMQL01000014">
    <property type="protein sequence ID" value="GGR12630.1"/>
    <property type="molecule type" value="Genomic_DNA"/>
</dbReference>
<evidence type="ECO:0000313" key="2">
    <source>
        <dbReference type="EMBL" id="GGR12630.1"/>
    </source>
</evidence>
<accession>A0A918F907</accession>
<dbReference type="SMART" id="SM00052">
    <property type="entry name" value="EAL"/>
    <property type="match status" value="1"/>
</dbReference>
<dbReference type="AlphaFoldDB" id="A0A918F907"/>
<reference evidence="2" key="2">
    <citation type="submission" date="2020-09" db="EMBL/GenBank/DDBJ databases">
        <authorList>
            <person name="Sun Q."/>
            <person name="Ohkuma M."/>
        </authorList>
    </citation>
    <scope>NUCLEOTIDE SEQUENCE</scope>
    <source>
        <strain evidence="2">JCM 31311</strain>
    </source>
</reference>
<dbReference type="SUPFAM" id="SSF141868">
    <property type="entry name" value="EAL domain-like"/>
    <property type="match status" value="1"/>
</dbReference>
<dbReference type="InterPro" id="IPR035919">
    <property type="entry name" value="EAL_sf"/>
</dbReference>
<dbReference type="InterPro" id="IPR050706">
    <property type="entry name" value="Cyclic-di-GMP_PDE-like"/>
</dbReference>
<proteinExistence type="predicted"/>
<comment type="caution">
    <text evidence="2">The sequence shown here is derived from an EMBL/GenBank/DDBJ whole genome shotgun (WGS) entry which is preliminary data.</text>
</comment>
<protein>
    <recommendedName>
        <fullName evidence="1">EAL domain-containing protein</fullName>
    </recommendedName>
</protein>
<dbReference type="PANTHER" id="PTHR33121:SF70">
    <property type="entry name" value="SIGNALING PROTEIN YKOW"/>
    <property type="match status" value="1"/>
</dbReference>
<gene>
    <name evidence="2" type="ORF">GCM10008957_27000</name>
</gene>
<feature type="domain" description="EAL" evidence="1">
    <location>
        <begin position="1"/>
        <end position="153"/>
    </location>
</feature>
<dbReference type="InterPro" id="IPR001633">
    <property type="entry name" value="EAL_dom"/>
</dbReference>